<keyword evidence="3" id="KW-1185">Reference proteome</keyword>
<gene>
    <name evidence="2" type="ORF">EOI86_12100</name>
</gene>
<organism evidence="2 3">
    <name type="scientific">Hwanghaeella grinnelliae</name>
    <dbReference type="NCBI Taxonomy" id="2500179"/>
    <lineage>
        <taxon>Bacteria</taxon>
        <taxon>Pseudomonadati</taxon>
        <taxon>Pseudomonadota</taxon>
        <taxon>Alphaproteobacteria</taxon>
        <taxon>Rhodospirillales</taxon>
        <taxon>Rhodospirillaceae</taxon>
        <taxon>Hwanghaeella</taxon>
    </lineage>
</organism>
<reference evidence="3" key="1">
    <citation type="submission" date="2019-01" db="EMBL/GenBank/DDBJ databases">
        <title>Gri0909 isolated from a small marine red alga.</title>
        <authorList>
            <person name="Kim J."/>
            <person name="Jeong S.E."/>
            <person name="Jeon C.O."/>
        </authorList>
    </citation>
    <scope>NUCLEOTIDE SEQUENCE [LARGE SCALE GENOMIC DNA]</scope>
    <source>
        <strain evidence="3">Gri0909</strain>
    </source>
</reference>
<dbReference type="OrthoDB" id="8013425at2"/>
<keyword evidence="1" id="KW-0472">Membrane</keyword>
<comment type="caution">
    <text evidence="2">The sequence shown here is derived from an EMBL/GenBank/DDBJ whole genome shotgun (WGS) entry which is preliminary data.</text>
</comment>
<dbReference type="RefSeq" id="WP_127765462.1">
    <property type="nucleotide sequence ID" value="NZ_SADE01000002.1"/>
</dbReference>
<feature type="transmembrane region" description="Helical" evidence="1">
    <location>
        <begin position="243"/>
        <end position="262"/>
    </location>
</feature>
<protein>
    <submittedName>
        <fullName evidence="2">Uncharacterized protein</fullName>
    </submittedName>
</protein>
<name>A0A3S2WR95_9PROT</name>
<accession>A0A3S2WR95</accession>
<keyword evidence="1" id="KW-1133">Transmembrane helix</keyword>
<sequence>MFSSFATPSARRVLPRILGGLSGLCLAAVVGGGAQASPIGFLDEAAYLSALSLLGERTIQEGFEADTVWGGVRSSTLDGFNTAPSILSQGVRWTSNAAASAVTTSGGAALSGDWGLFSFPHGDFAGPDHTDDTPDGFAGSSTASLFGVGGWVRTNTPFAALSVFIDGTKVDFGNLPGGGDSDVLGTTARFFGVIETAGFGSFLFQETEGTFDDQKFIFADDFTIAGSGLGGGNGTGTVATVPLPASMTLYLFALMGFAATMMRQTGWIRPLRSRT</sequence>
<dbReference type="Proteomes" id="UP000287447">
    <property type="component" value="Unassembled WGS sequence"/>
</dbReference>
<keyword evidence="1" id="KW-0812">Transmembrane</keyword>
<evidence type="ECO:0000313" key="2">
    <source>
        <dbReference type="EMBL" id="RVU35985.1"/>
    </source>
</evidence>
<dbReference type="AlphaFoldDB" id="A0A3S2WR95"/>
<dbReference type="EMBL" id="SADE01000002">
    <property type="protein sequence ID" value="RVU35985.1"/>
    <property type="molecule type" value="Genomic_DNA"/>
</dbReference>
<proteinExistence type="predicted"/>
<evidence type="ECO:0000256" key="1">
    <source>
        <dbReference type="SAM" id="Phobius"/>
    </source>
</evidence>
<evidence type="ECO:0000313" key="3">
    <source>
        <dbReference type="Proteomes" id="UP000287447"/>
    </source>
</evidence>